<dbReference type="HOGENOM" id="CLU_028123_3_1_1"/>
<accession>A0A024SKA3</accession>
<dbReference type="Pfam" id="PF01593">
    <property type="entry name" value="Amino_oxidase"/>
    <property type="match status" value="1"/>
</dbReference>
<keyword evidence="1" id="KW-0472">Membrane</keyword>
<dbReference type="GO" id="GO:0016491">
    <property type="term" value="F:oxidoreductase activity"/>
    <property type="evidence" value="ECO:0007669"/>
    <property type="project" value="InterPro"/>
</dbReference>
<dbReference type="EMBL" id="KI911141">
    <property type="protein sequence ID" value="ETS04847.1"/>
    <property type="molecule type" value="Genomic_DNA"/>
</dbReference>
<protein>
    <submittedName>
        <fullName evidence="3">FAD/NAD(P)-binding domain-containing protein</fullName>
    </submittedName>
</protein>
<feature type="transmembrane region" description="Helical" evidence="1">
    <location>
        <begin position="15"/>
        <end position="33"/>
    </location>
</feature>
<evidence type="ECO:0000313" key="4">
    <source>
        <dbReference type="Proteomes" id="UP000024376"/>
    </source>
</evidence>
<keyword evidence="1" id="KW-1133">Transmembrane helix</keyword>
<evidence type="ECO:0000259" key="2">
    <source>
        <dbReference type="Pfam" id="PF01593"/>
    </source>
</evidence>
<feature type="domain" description="Amine oxidase" evidence="2">
    <location>
        <begin position="209"/>
        <end position="365"/>
    </location>
</feature>
<dbReference type="InterPro" id="IPR036188">
    <property type="entry name" value="FAD/NAD-bd_sf"/>
</dbReference>
<dbReference type="Gene3D" id="3.90.660.10">
    <property type="match status" value="1"/>
</dbReference>
<dbReference type="AlphaFoldDB" id="A0A024SKA3"/>
<dbReference type="SUPFAM" id="SSF51905">
    <property type="entry name" value="FAD/NAD(P)-binding domain"/>
    <property type="match status" value="1"/>
</dbReference>
<dbReference type="KEGG" id="trr:M419DRAFT_108306"/>
<evidence type="ECO:0000256" key="1">
    <source>
        <dbReference type="SAM" id="Phobius"/>
    </source>
</evidence>
<gene>
    <name evidence="3" type="ORF">M419DRAFT_108306</name>
</gene>
<dbReference type="PANTHER" id="PTHR42923">
    <property type="entry name" value="PROTOPORPHYRINOGEN OXIDASE"/>
    <property type="match status" value="1"/>
</dbReference>
<sequence>MPSRQGKAADGERKTRVAIIGTGLAGLTTAYLLHRDSQKRYDVTLFEQAPKFSLDAASITIKNTKTGTAERIDIPPRSFCRGYYANLCRMYDHLGVPFQHIQLIWVFARISAAAQTQVPSPEDVQTMPGSYFIYGKRLHEMLLISPHFWRGSVQTILQTLYLAICHIWFFAACFLFAPRMIKAETYLDVKSAAKGKSSSASSCESFRQYLDRIRLPQTYALYYLLPVLSIICSCSHAEMLDFPASDVTEFVKGSFLRKTYVARGGINRVQATLAAGIEDVRLETRVTKVDRVDEGVLIRSQSVNGDAAAAAAAASSEEVFDRVVLAVSPNVAAAIFNPSKPLLSVIPTVPVTSTVVAPLASGLSVVPEKTHVPSGECSYRRGDAQVMAFRTTFSESVVQTETLHYLSDGLVVRTSPVGDAPELKGTLDTARFTRTLRTTESRSAVQKLLAPTKDSDGEGLWTNGKDDVWVVGSWCWDGMVLLEGCVVSAMRVARDLGVEVPWER</sequence>
<dbReference type="Proteomes" id="UP000024376">
    <property type="component" value="Unassembled WGS sequence"/>
</dbReference>
<organism evidence="3 4">
    <name type="scientific">Hypocrea jecorina (strain ATCC 56765 / BCRC 32924 / NRRL 11460 / Rut C-30)</name>
    <name type="common">Trichoderma reesei</name>
    <dbReference type="NCBI Taxonomy" id="1344414"/>
    <lineage>
        <taxon>Eukaryota</taxon>
        <taxon>Fungi</taxon>
        <taxon>Dikarya</taxon>
        <taxon>Ascomycota</taxon>
        <taxon>Pezizomycotina</taxon>
        <taxon>Sordariomycetes</taxon>
        <taxon>Hypocreomycetidae</taxon>
        <taxon>Hypocreales</taxon>
        <taxon>Hypocreaceae</taxon>
        <taxon>Trichoderma</taxon>
    </lineage>
</organism>
<proteinExistence type="predicted"/>
<dbReference type="OrthoDB" id="5977668at2759"/>
<name>A0A024SKA3_HYPJR</name>
<reference evidence="4" key="1">
    <citation type="journal article" date="2013" name="Ind. Biotechnol.">
        <title>Comparative genomics analysis of Trichoderma reesei strains.</title>
        <authorList>
            <person name="Koike H."/>
            <person name="Aerts A."/>
            <person name="LaButti K."/>
            <person name="Grigoriev I.V."/>
            <person name="Baker S.E."/>
        </authorList>
    </citation>
    <scope>NUCLEOTIDE SEQUENCE [LARGE SCALE GENOMIC DNA]</scope>
    <source>
        <strain evidence="4">ATCC 56765 / BCRC 32924 / NRRL 11460 / Rut C-30</strain>
    </source>
</reference>
<dbReference type="Gene3D" id="3.50.50.60">
    <property type="entry name" value="FAD/NAD(P)-binding domain"/>
    <property type="match status" value="2"/>
</dbReference>
<keyword evidence="1" id="KW-0812">Transmembrane</keyword>
<dbReference type="InterPro" id="IPR002937">
    <property type="entry name" value="Amino_oxidase"/>
</dbReference>
<dbReference type="PANTHER" id="PTHR42923:SF42">
    <property type="entry name" value="AMINE OXIDASE DOMAIN-CONTAINING PROTEIN"/>
    <property type="match status" value="1"/>
</dbReference>
<dbReference type="Pfam" id="PF13450">
    <property type="entry name" value="NAD_binding_8"/>
    <property type="match status" value="1"/>
</dbReference>
<dbReference type="InterPro" id="IPR050464">
    <property type="entry name" value="Zeta_carotene_desat/Oxidored"/>
</dbReference>
<evidence type="ECO:0000313" key="3">
    <source>
        <dbReference type="EMBL" id="ETS04847.1"/>
    </source>
</evidence>
<feature type="transmembrane region" description="Helical" evidence="1">
    <location>
        <begin position="160"/>
        <end position="181"/>
    </location>
</feature>